<reference evidence="2 4" key="1">
    <citation type="submission" date="2020-07" db="EMBL/GenBank/DDBJ databases">
        <authorList>
            <person name="Pothier F. J."/>
        </authorList>
    </citation>
    <scope>NUCLEOTIDE SEQUENCE [LARGE SCALE GENOMIC DNA]</scope>
    <source>
        <strain evidence="2 4">CFBP 498</strain>
    </source>
</reference>
<evidence type="ECO:0000313" key="5">
    <source>
        <dbReference type="Proteomes" id="UP001187425"/>
    </source>
</evidence>
<sequence>MNSNDTTHSDASNEITVLGVASTDTKGGPLAGEEIGGFNVPGISEE</sequence>
<reference evidence="3 5" key="2">
    <citation type="submission" date="2023-10" db="EMBL/GenBank/DDBJ databases">
        <title>A new tool for lettuce pathogen research.</title>
        <authorList>
            <person name="Horton K.N."/>
            <person name="Cseke L.J."/>
            <person name="Badiwe M."/>
            <person name="Tesfaye D."/>
            <person name="Klein A."/>
            <person name="Su J."/>
            <person name="Potnis N."/>
            <person name="Gassmann W."/>
        </authorList>
    </citation>
    <scope>NUCLEOTIDE SEQUENCE [LARGE SCALE GENOMIC DNA]</scope>
    <source>
        <strain evidence="3 5">JSKH1901</strain>
    </source>
</reference>
<dbReference type="InterPro" id="IPR049805">
    <property type="entry name" value="Lasso_benenodin"/>
</dbReference>
<feature type="region of interest" description="Disordered" evidence="1">
    <location>
        <begin position="24"/>
        <end position="46"/>
    </location>
</feature>
<evidence type="ECO:0000313" key="4">
    <source>
        <dbReference type="Proteomes" id="UP000515406"/>
    </source>
</evidence>
<dbReference type="EMBL" id="LR828257">
    <property type="protein sequence ID" value="CAD0298231.1"/>
    <property type="molecule type" value="Genomic_DNA"/>
</dbReference>
<accession>A0A6V7B7Y2</accession>
<dbReference type="EMBL" id="LR828257">
    <property type="protein sequence ID" value="CAD0298237.1"/>
    <property type="molecule type" value="Genomic_DNA"/>
</dbReference>
<dbReference type="RefSeq" id="WP_006452332.1">
    <property type="nucleotide sequence ID" value="NZ_CP060399.1"/>
</dbReference>
<evidence type="ECO:0000313" key="2">
    <source>
        <dbReference type="EMBL" id="CAD0298231.1"/>
    </source>
</evidence>
<dbReference type="GeneID" id="55515409"/>
<gene>
    <name evidence="2" type="ORF">CFBP498_00440</name>
    <name evidence="3" type="ORF">R4K57_04050</name>
</gene>
<protein>
    <submittedName>
        <fullName evidence="3">Lasso peptide xanthomonin 1</fullName>
    </submittedName>
</protein>
<proteinExistence type="predicted"/>
<dbReference type="Pfam" id="PF24178">
    <property type="entry name" value="Subterisin"/>
    <property type="match status" value="1"/>
</dbReference>
<dbReference type="EMBL" id="JAWMQI010000009">
    <property type="protein sequence ID" value="MDV7247608.1"/>
    <property type="molecule type" value="Genomic_DNA"/>
</dbReference>
<dbReference type="Proteomes" id="UP001187425">
    <property type="component" value="Unassembled WGS sequence"/>
</dbReference>
<dbReference type="Proteomes" id="UP000515406">
    <property type="component" value="Chromosome"/>
</dbReference>
<organism evidence="2 4">
    <name type="scientific">Xanthomonas hortorum pv. vitians</name>
    <dbReference type="NCBI Taxonomy" id="83224"/>
    <lineage>
        <taxon>Bacteria</taxon>
        <taxon>Pseudomonadati</taxon>
        <taxon>Pseudomonadota</taxon>
        <taxon>Gammaproteobacteria</taxon>
        <taxon>Lysobacterales</taxon>
        <taxon>Lysobacteraceae</taxon>
        <taxon>Xanthomonas</taxon>
    </lineage>
</organism>
<dbReference type="NCBIfam" id="NF033522">
    <property type="entry name" value="lasso_benenodin"/>
    <property type="match status" value="1"/>
</dbReference>
<evidence type="ECO:0000256" key="1">
    <source>
        <dbReference type="SAM" id="MobiDB-lite"/>
    </source>
</evidence>
<dbReference type="AlphaFoldDB" id="A0A6V7B7Y2"/>
<keyword evidence="4" id="KW-1185">Reference proteome</keyword>
<name>A0A6V7B7Y2_9XANT</name>
<evidence type="ECO:0000313" key="3">
    <source>
        <dbReference type="EMBL" id="MDV7247608.1"/>
    </source>
</evidence>